<organism evidence="2 3">
    <name type="scientific">Sciurus vulgaris</name>
    <name type="common">Eurasian red squirrel</name>
    <dbReference type="NCBI Taxonomy" id="55149"/>
    <lineage>
        <taxon>Eukaryota</taxon>
        <taxon>Metazoa</taxon>
        <taxon>Chordata</taxon>
        <taxon>Craniata</taxon>
        <taxon>Vertebrata</taxon>
        <taxon>Euteleostomi</taxon>
        <taxon>Mammalia</taxon>
        <taxon>Eutheria</taxon>
        <taxon>Euarchontoglires</taxon>
        <taxon>Glires</taxon>
        <taxon>Rodentia</taxon>
        <taxon>Sciuromorpha</taxon>
        <taxon>Sciuridae</taxon>
        <taxon>Sciurinae</taxon>
        <taxon>Sciurini</taxon>
        <taxon>Sciurus</taxon>
    </lineage>
</organism>
<reference evidence="2" key="2">
    <citation type="submission" date="2025-09" db="UniProtKB">
        <authorList>
            <consortium name="Ensembl"/>
        </authorList>
    </citation>
    <scope>IDENTIFICATION</scope>
</reference>
<evidence type="ECO:0000313" key="3">
    <source>
        <dbReference type="Proteomes" id="UP000694564"/>
    </source>
</evidence>
<dbReference type="AlphaFoldDB" id="A0A8D2B390"/>
<dbReference type="PANTHER" id="PTHR21734">
    <property type="entry name" value="INHIBITOR OF NUCLEAR FACTOR KAPPA-B KINASE-INTERACTING PROTEIN"/>
    <property type="match status" value="1"/>
</dbReference>
<evidence type="ECO:0000313" key="2">
    <source>
        <dbReference type="Ensembl" id="ENSSVLP00005007730.1"/>
    </source>
</evidence>
<dbReference type="Proteomes" id="UP000694564">
    <property type="component" value="Chromosome 5"/>
</dbReference>
<dbReference type="OrthoDB" id="9907187at2759"/>
<reference evidence="2" key="1">
    <citation type="submission" date="2025-08" db="UniProtKB">
        <authorList>
            <consortium name="Ensembl"/>
        </authorList>
    </citation>
    <scope>IDENTIFICATION</scope>
</reference>
<proteinExistence type="predicted"/>
<feature type="compositionally biased region" description="Basic and acidic residues" evidence="1">
    <location>
        <begin position="19"/>
        <end position="30"/>
    </location>
</feature>
<gene>
    <name evidence="2" type="primary">IKBIP</name>
</gene>
<dbReference type="InterPro" id="IPR024152">
    <property type="entry name" value="Inh_kappa-B_kinase-int"/>
</dbReference>
<feature type="compositionally biased region" description="Basic residues" evidence="1">
    <location>
        <begin position="1"/>
        <end position="11"/>
    </location>
</feature>
<accession>A0A8D2B390</accession>
<name>A0A8D2B390_SCIVU</name>
<protein>
    <submittedName>
        <fullName evidence="2">IKBKB interacting protein</fullName>
    </submittedName>
</protein>
<dbReference type="PANTHER" id="PTHR21734:SF11">
    <property type="entry name" value="INHIBITOR OF NUCLEAR FACTOR KAPPA-B KINASE-INTERACTING PROTEIN"/>
    <property type="match status" value="1"/>
</dbReference>
<keyword evidence="3" id="KW-1185">Reference proteome</keyword>
<sequence length="65" mass="6943">MSEVKSRKKPGPKGAPAEPLKRSEGRKSPEVRGGGWADRGPLSLLSLGTCLGLACVRNVKLSWKN</sequence>
<evidence type="ECO:0000256" key="1">
    <source>
        <dbReference type="SAM" id="MobiDB-lite"/>
    </source>
</evidence>
<dbReference type="GeneTree" id="ENSGT00500000045001"/>
<dbReference type="Ensembl" id="ENSSVLT00005008613.1">
    <property type="protein sequence ID" value="ENSSVLP00005007730.1"/>
    <property type="gene ID" value="ENSSVLG00005006279.1"/>
</dbReference>
<feature type="region of interest" description="Disordered" evidence="1">
    <location>
        <begin position="1"/>
        <end position="40"/>
    </location>
</feature>